<keyword evidence="5 8" id="KW-0547">Nucleotide-binding</keyword>
<name>E6VY60_PSEA9</name>
<dbReference type="InterPro" id="IPR036974">
    <property type="entry name" value="PUA_sf"/>
</dbReference>
<feature type="binding site" evidence="8">
    <location>
        <position position="66"/>
    </location>
    <ligand>
        <name>substrate</name>
    </ligand>
</feature>
<dbReference type="PROSITE" id="PS50890">
    <property type="entry name" value="PUA"/>
    <property type="match status" value="1"/>
</dbReference>
<keyword evidence="3 8" id="KW-0641">Proline biosynthesis</keyword>
<keyword evidence="1 8" id="KW-0963">Cytoplasm</keyword>
<keyword evidence="2 8" id="KW-0028">Amino-acid biosynthesis</keyword>
<dbReference type="GO" id="GO:0055129">
    <property type="term" value="P:L-proline biosynthetic process"/>
    <property type="evidence" value="ECO:0007669"/>
    <property type="project" value="UniProtKB-UniRule"/>
</dbReference>
<dbReference type="FunFam" id="3.40.1160.10:FF:000018">
    <property type="entry name" value="Glutamate 5-kinase"/>
    <property type="match status" value="1"/>
</dbReference>
<dbReference type="PANTHER" id="PTHR43654:SF1">
    <property type="entry name" value="ISOPENTENYL PHOSPHATE KINASE"/>
    <property type="match status" value="1"/>
</dbReference>
<organism evidence="10 11">
    <name type="scientific">Pseudodesulfovibrio aespoeensis (strain ATCC 700646 / DSM 10631 / Aspo-2)</name>
    <name type="common">Desulfovibrio aespoeensis</name>
    <dbReference type="NCBI Taxonomy" id="643562"/>
    <lineage>
        <taxon>Bacteria</taxon>
        <taxon>Pseudomonadati</taxon>
        <taxon>Thermodesulfobacteriota</taxon>
        <taxon>Desulfovibrionia</taxon>
        <taxon>Desulfovibrionales</taxon>
        <taxon>Desulfovibrionaceae</taxon>
    </lineage>
</organism>
<comment type="catalytic activity">
    <reaction evidence="8">
        <text>L-glutamate + ATP = L-glutamyl 5-phosphate + ADP</text>
        <dbReference type="Rhea" id="RHEA:14877"/>
        <dbReference type="ChEBI" id="CHEBI:29985"/>
        <dbReference type="ChEBI" id="CHEBI:30616"/>
        <dbReference type="ChEBI" id="CHEBI:58274"/>
        <dbReference type="ChEBI" id="CHEBI:456216"/>
        <dbReference type="EC" id="2.7.2.11"/>
    </reaction>
</comment>
<dbReference type="InterPro" id="IPR041739">
    <property type="entry name" value="G5K_ProB"/>
</dbReference>
<evidence type="ECO:0000313" key="10">
    <source>
        <dbReference type="EMBL" id="ADU63874.1"/>
    </source>
</evidence>
<dbReference type="InterPro" id="IPR005715">
    <property type="entry name" value="Glu_5kinase/COase_Synthase"/>
</dbReference>
<dbReference type="SMART" id="SM00359">
    <property type="entry name" value="PUA"/>
    <property type="match status" value="1"/>
</dbReference>
<sequence length="396" mass="42118">MTNSPAAIESPVDRKALLAHVKRVVVKVGSAVLTTSDGLNPAAISRLAAQLSALRDRGLDVVLVSSGAVAAGRQRIRERTSKLTSKHNKCSTDLPARQAASAIGQGRLMHDYDEAFAAHGRITAQVLLTRSGLKDRERFLNARNTLERLLEWGVIPIINENDTVSVKELEFGDNDTLGAMCLGLIGADLFINLTSADGVYDRNPETNPDARPMPCIEAIAALDIEAMCDGKTSVGTGGMYSKLRAARRAAQLGVPTLIVSGRGEFDLPAVLDGQERGTLVLPEDRTVSSKKFWLAYHDDPSGAIMVDRGAASALVAKGKSLLPIGVRGVEGCFARGALVFIKTLEGDALGVGLTNFSSAELDRIKGLRTSELARAIGPVSFDEAVHRDNMLLDAAI</sequence>
<gene>
    <name evidence="8" type="primary">proB</name>
    <name evidence="10" type="ordered locus">Daes_2878</name>
</gene>
<dbReference type="KEGG" id="das:Daes_2878"/>
<comment type="function">
    <text evidence="8">Catalyzes the transfer of a phosphate group to glutamate to form L-glutamate 5-phosphate.</text>
</comment>
<dbReference type="RefSeq" id="WP_013515777.1">
    <property type="nucleotide sequence ID" value="NC_014844.1"/>
</dbReference>
<dbReference type="InterPro" id="IPR015947">
    <property type="entry name" value="PUA-like_sf"/>
</dbReference>
<dbReference type="InterPro" id="IPR011529">
    <property type="entry name" value="Glu_5kinase"/>
</dbReference>
<evidence type="ECO:0000256" key="1">
    <source>
        <dbReference type="ARBA" id="ARBA00022490"/>
    </source>
</evidence>
<keyword evidence="4 8" id="KW-0808">Transferase</keyword>
<comment type="subcellular location">
    <subcellularLocation>
        <location evidence="8">Cytoplasm</location>
    </subcellularLocation>
</comment>
<dbReference type="GO" id="GO:0005829">
    <property type="term" value="C:cytosol"/>
    <property type="evidence" value="ECO:0007669"/>
    <property type="project" value="TreeGrafter"/>
</dbReference>
<dbReference type="Proteomes" id="UP000002191">
    <property type="component" value="Chromosome"/>
</dbReference>
<dbReference type="CDD" id="cd21157">
    <property type="entry name" value="PUA_G5K"/>
    <property type="match status" value="1"/>
</dbReference>
<feature type="binding site" evidence="8">
    <location>
        <begin position="236"/>
        <end position="242"/>
    </location>
    <ligand>
        <name>ATP</name>
        <dbReference type="ChEBI" id="CHEBI:30616"/>
    </ligand>
</feature>
<dbReference type="InterPro" id="IPR002478">
    <property type="entry name" value="PUA"/>
</dbReference>
<feature type="binding site" evidence="8">
    <location>
        <position position="174"/>
    </location>
    <ligand>
        <name>substrate</name>
    </ligand>
</feature>
<dbReference type="PRINTS" id="PR00474">
    <property type="entry name" value="GLU5KINASE"/>
</dbReference>
<feature type="domain" description="PUA" evidence="9">
    <location>
        <begin position="302"/>
        <end position="381"/>
    </location>
</feature>
<comment type="pathway">
    <text evidence="8">Amino-acid biosynthesis; L-proline biosynthesis; L-glutamate 5-semialdehyde from L-glutamate: step 1/2.</text>
</comment>
<dbReference type="EC" id="2.7.2.11" evidence="8"/>
<dbReference type="NCBIfam" id="TIGR01027">
    <property type="entry name" value="proB"/>
    <property type="match status" value="1"/>
</dbReference>
<dbReference type="Gene3D" id="2.30.130.10">
    <property type="entry name" value="PUA domain"/>
    <property type="match status" value="1"/>
</dbReference>
<dbReference type="PANTHER" id="PTHR43654">
    <property type="entry name" value="GLUTAMATE 5-KINASE"/>
    <property type="match status" value="1"/>
</dbReference>
<evidence type="ECO:0000256" key="2">
    <source>
        <dbReference type="ARBA" id="ARBA00022605"/>
    </source>
</evidence>
<dbReference type="PIRSF" id="PIRSF000729">
    <property type="entry name" value="GK"/>
    <property type="match status" value="1"/>
</dbReference>
<feature type="binding site" evidence="8">
    <location>
        <position position="162"/>
    </location>
    <ligand>
        <name>substrate</name>
    </ligand>
</feature>
<evidence type="ECO:0000256" key="4">
    <source>
        <dbReference type="ARBA" id="ARBA00022679"/>
    </source>
</evidence>
<comment type="caution">
    <text evidence="8">Lacks conserved residue(s) required for the propagation of feature annotation.</text>
</comment>
<dbReference type="GO" id="GO:0005524">
    <property type="term" value="F:ATP binding"/>
    <property type="evidence" value="ECO:0007669"/>
    <property type="project" value="UniProtKB-KW"/>
</dbReference>
<dbReference type="CDD" id="cd04242">
    <property type="entry name" value="AAK_G5K_ProB"/>
    <property type="match status" value="1"/>
</dbReference>
<dbReference type="Pfam" id="PF01472">
    <property type="entry name" value="PUA"/>
    <property type="match status" value="1"/>
</dbReference>
<dbReference type="SUPFAM" id="SSF53633">
    <property type="entry name" value="Carbamate kinase-like"/>
    <property type="match status" value="1"/>
</dbReference>
<dbReference type="Pfam" id="PF00696">
    <property type="entry name" value="AA_kinase"/>
    <property type="match status" value="1"/>
</dbReference>
<dbReference type="GO" id="GO:0004349">
    <property type="term" value="F:glutamate 5-kinase activity"/>
    <property type="evidence" value="ECO:0007669"/>
    <property type="project" value="UniProtKB-UniRule"/>
</dbReference>
<keyword evidence="11" id="KW-1185">Reference proteome</keyword>
<feature type="binding site" evidence="8">
    <location>
        <position position="27"/>
    </location>
    <ligand>
        <name>ATP</name>
        <dbReference type="ChEBI" id="CHEBI:30616"/>
    </ligand>
</feature>
<evidence type="ECO:0000256" key="7">
    <source>
        <dbReference type="ARBA" id="ARBA00022840"/>
    </source>
</evidence>
<dbReference type="GO" id="GO:0003723">
    <property type="term" value="F:RNA binding"/>
    <property type="evidence" value="ECO:0007669"/>
    <property type="project" value="InterPro"/>
</dbReference>
<dbReference type="SUPFAM" id="SSF88697">
    <property type="entry name" value="PUA domain-like"/>
    <property type="match status" value="1"/>
</dbReference>
<evidence type="ECO:0000256" key="8">
    <source>
        <dbReference type="HAMAP-Rule" id="MF_00456"/>
    </source>
</evidence>
<dbReference type="eggNOG" id="COG0263">
    <property type="taxonomic scope" value="Bacteria"/>
</dbReference>
<evidence type="ECO:0000256" key="5">
    <source>
        <dbReference type="ARBA" id="ARBA00022741"/>
    </source>
</evidence>
<evidence type="ECO:0000259" key="9">
    <source>
        <dbReference type="SMART" id="SM00359"/>
    </source>
</evidence>
<dbReference type="HAMAP" id="MF_00456">
    <property type="entry name" value="ProB"/>
    <property type="match status" value="1"/>
</dbReference>
<dbReference type="OrthoDB" id="9804434at2"/>
<dbReference type="UniPathway" id="UPA00098">
    <property type="reaction ID" value="UER00359"/>
</dbReference>
<evidence type="ECO:0000313" key="11">
    <source>
        <dbReference type="Proteomes" id="UP000002191"/>
    </source>
</evidence>
<dbReference type="PROSITE" id="PS00902">
    <property type="entry name" value="GLUTAMATE_5_KINASE"/>
    <property type="match status" value="1"/>
</dbReference>
<dbReference type="InterPro" id="IPR001057">
    <property type="entry name" value="Glu/AcGlu_kinase"/>
</dbReference>
<dbReference type="InterPro" id="IPR036393">
    <property type="entry name" value="AceGlu_kinase-like_sf"/>
</dbReference>
<evidence type="ECO:0000256" key="3">
    <source>
        <dbReference type="ARBA" id="ARBA00022650"/>
    </source>
</evidence>
<dbReference type="EMBL" id="CP002431">
    <property type="protein sequence ID" value="ADU63874.1"/>
    <property type="molecule type" value="Genomic_DNA"/>
</dbReference>
<evidence type="ECO:0000256" key="6">
    <source>
        <dbReference type="ARBA" id="ARBA00022777"/>
    </source>
</evidence>
<dbReference type="HOGENOM" id="CLU_025400_2_0_7"/>
<protein>
    <recommendedName>
        <fullName evidence="8">Glutamate 5-kinase</fullName>
        <ecNumber evidence="8">2.7.2.11</ecNumber>
    </recommendedName>
    <alternativeName>
        <fullName evidence="8">Gamma-glutamyl kinase</fullName>
        <shortName evidence="8">GK</shortName>
    </alternativeName>
</protein>
<dbReference type="InterPro" id="IPR001048">
    <property type="entry name" value="Asp/Glu/Uridylate_kinase"/>
</dbReference>
<keyword evidence="7 8" id="KW-0067">ATP-binding</keyword>
<dbReference type="InterPro" id="IPR019797">
    <property type="entry name" value="Glutamate_5-kinase_CS"/>
</dbReference>
<reference evidence="10 11" key="2">
    <citation type="journal article" date="2014" name="Genome Announc.">
        <title>Complete Genome Sequence of the Subsurface, Mesophilic Sulfate-Reducing Bacterium Desulfovibrio aespoeensis Aspo-2.</title>
        <authorList>
            <person name="Pedersen K."/>
            <person name="Bengtsson A."/>
            <person name="Edlund J."/>
            <person name="Rabe L."/>
            <person name="Hazen T."/>
            <person name="Chakraborty R."/>
            <person name="Goodwin L."/>
            <person name="Shapiro N."/>
        </authorList>
    </citation>
    <scope>NUCLEOTIDE SEQUENCE [LARGE SCALE GENOMIC DNA]</scope>
    <source>
        <strain evidence="11">ATCC 700646 / DSM 10631 / Aspo-2</strain>
    </source>
</reference>
<proteinExistence type="inferred from homology"/>
<dbReference type="Gene3D" id="3.40.1160.10">
    <property type="entry name" value="Acetylglutamate kinase-like"/>
    <property type="match status" value="1"/>
</dbReference>
<dbReference type="AlphaFoldDB" id="E6VY60"/>
<reference evidence="11" key="1">
    <citation type="submission" date="2010-12" db="EMBL/GenBank/DDBJ databases">
        <title>Complete sequence of Desulfovibrio aespoeensis Aspo-2.</title>
        <authorList>
            <consortium name="US DOE Joint Genome Institute"/>
            <person name="Lucas S."/>
            <person name="Copeland A."/>
            <person name="Lapidus A."/>
            <person name="Cheng J.-F."/>
            <person name="Goodwin L."/>
            <person name="Pitluck S."/>
            <person name="Chertkov O."/>
            <person name="Misra M."/>
            <person name="Detter J.C."/>
            <person name="Han C."/>
            <person name="Tapia R."/>
            <person name="Land M."/>
            <person name="Hauser L."/>
            <person name="Kyrpides N."/>
            <person name="Ivanova N."/>
            <person name="Ovchinnikova G."/>
            <person name="Pedersen K."/>
            <person name="Jagevall S."/>
            <person name="Hazen T."/>
            <person name="Woyke T."/>
        </authorList>
    </citation>
    <scope>NUCLEOTIDE SEQUENCE [LARGE SCALE GENOMIC DNA]</scope>
    <source>
        <strain evidence="11">ATCC 700646 / DSM 10631 / Aspo-2</strain>
    </source>
</reference>
<comment type="similarity">
    <text evidence="8">Belongs to the glutamate 5-kinase family.</text>
</comment>
<keyword evidence="6 8" id="KW-0418">Kinase</keyword>
<accession>E6VY60</accession>
<dbReference type="STRING" id="643562.Daes_2878"/>